<dbReference type="InterPro" id="IPR002571">
    <property type="entry name" value="HrcA"/>
</dbReference>
<evidence type="ECO:0000256" key="3">
    <source>
        <dbReference type="ARBA" id="ARBA00023016"/>
    </source>
</evidence>
<feature type="domain" description="Heat-inducible transcription repressor HrcA C-terminal" evidence="7">
    <location>
        <begin position="129"/>
        <end position="345"/>
    </location>
</feature>
<keyword evidence="9" id="KW-1185">Reference proteome</keyword>
<dbReference type="PIRSF" id="PIRSF005485">
    <property type="entry name" value="HrcA"/>
    <property type="match status" value="1"/>
</dbReference>
<proteinExistence type="inferred from homology"/>
<evidence type="ECO:0000256" key="1">
    <source>
        <dbReference type="ARBA" id="ARBA00022491"/>
    </source>
</evidence>
<dbReference type="NCBIfam" id="TIGR00331">
    <property type="entry name" value="hrcA"/>
    <property type="match status" value="1"/>
</dbReference>
<organism evidence="8 9">
    <name type="scientific">Dialister succinatiphilus YIT 11850</name>
    <dbReference type="NCBI Taxonomy" id="742743"/>
    <lineage>
        <taxon>Bacteria</taxon>
        <taxon>Bacillati</taxon>
        <taxon>Bacillota</taxon>
        <taxon>Negativicutes</taxon>
        <taxon>Veillonellales</taxon>
        <taxon>Veillonellaceae</taxon>
        <taxon>Dialister</taxon>
    </lineage>
</organism>
<dbReference type="AlphaFoldDB" id="H1D1U3"/>
<dbReference type="GO" id="GO:0045892">
    <property type="term" value="P:negative regulation of DNA-templated transcription"/>
    <property type="evidence" value="ECO:0007669"/>
    <property type="project" value="UniProtKB-UniRule"/>
</dbReference>
<comment type="caution">
    <text evidence="8">The sequence shown here is derived from an EMBL/GenBank/DDBJ whole genome shotgun (WGS) entry which is preliminary data.</text>
</comment>
<evidence type="ECO:0000259" key="7">
    <source>
        <dbReference type="Pfam" id="PF01628"/>
    </source>
</evidence>
<keyword evidence="2 6" id="KW-0805">Transcription regulation</keyword>
<dbReference type="Proteomes" id="UP000003277">
    <property type="component" value="Unassembled WGS sequence"/>
</dbReference>
<dbReference type="InterPro" id="IPR021153">
    <property type="entry name" value="HrcA_C"/>
</dbReference>
<comment type="function">
    <text evidence="5 6">Negative regulator of class I heat shock genes (grpE-dnaK-dnaJ and groELS operons). Prevents heat-shock induction of these operons.</text>
</comment>
<evidence type="ECO:0000256" key="2">
    <source>
        <dbReference type="ARBA" id="ARBA00023015"/>
    </source>
</evidence>
<dbReference type="Pfam" id="PF01628">
    <property type="entry name" value="HrcA"/>
    <property type="match status" value="1"/>
</dbReference>
<reference evidence="8 9" key="1">
    <citation type="submission" date="2011-11" db="EMBL/GenBank/DDBJ databases">
        <title>The Genome Sequence of Dialister succinatiphilus YIT 11850.</title>
        <authorList>
            <consortium name="The Broad Institute Genome Sequencing Platform"/>
            <person name="Earl A."/>
            <person name="Ward D."/>
            <person name="Feldgarden M."/>
            <person name="Gevers D."/>
            <person name="Morotomi M."/>
            <person name="Young S.K."/>
            <person name="Zeng Q."/>
            <person name="Gargeya S."/>
            <person name="Fitzgerald M."/>
            <person name="Haas B."/>
            <person name="Abouelleil A."/>
            <person name="Alvarado L."/>
            <person name="Arachchi H.M."/>
            <person name="Berlin A."/>
            <person name="Brown A."/>
            <person name="Chapman S.B."/>
            <person name="Dunbar C."/>
            <person name="Gearin G."/>
            <person name="Goldberg J."/>
            <person name="Griggs A."/>
            <person name="Gujja S."/>
            <person name="Heiman D."/>
            <person name="Howarth C."/>
            <person name="Lui A."/>
            <person name="MacDonald P.J.P."/>
            <person name="Montmayeur A."/>
            <person name="Murphy C."/>
            <person name="Neiman D."/>
            <person name="Pearson M."/>
            <person name="Priest M."/>
            <person name="Roberts A."/>
            <person name="Saif S."/>
            <person name="Shea T."/>
            <person name="Sisk P."/>
            <person name="Stolte C."/>
            <person name="Sykes S."/>
            <person name="Wortman J."/>
            <person name="Nusbaum C."/>
            <person name="Birren B."/>
        </authorList>
    </citation>
    <scope>NUCLEOTIDE SEQUENCE [LARGE SCALE GENOMIC DNA]</scope>
    <source>
        <strain evidence="8 9">YIT 11850</strain>
    </source>
</reference>
<dbReference type="SUPFAM" id="SSF46785">
    <property type="entry name" value="Winged helix' DNA-binding domain"/>
    <property type="match status" value="1"/>
</dbReference>
<sequence>MSANNKVIMMAARRTNKNEPHVGANELNERKRKVLWAVVQDYADTAEPVGSRTIAKKYNLGVSSATIRNEMQDLEDEGYLEQPHTSAGRIPSIKGYRFYVDWLMQPAPVSSEEKSMIDSMLLDHVTKVDEIFRNMAKAVSSLTHNLSVATSAGIKKKFNYIRFLPLDGERAILLVVTDRGDVSNAVVEIPKGSTFDEMQLLADRMNHFLHGRDIDSMDEKEILTFQKDIEKNLSPYVNVFKTLQRVLTPQQEVYSGGASQLIEQPEFKNVEKMQDILNLLEQRDMLESMLLSSSDQPIAVHIGTENPMKSLSDLSIVRAQFSSGGRVIGSVAVLGPTRMQYSKIIGMMRFMQDRLDQLLKNKE</sequence>
<dbReference type="Gene3D" id="3.30.390.60">
    <property type="entry name" value="Heat-inducible transcription repressor hrca homolog, domain 3"/>
    <property type="match status" value="1"/>
</dbReference>
<evidence type="ECO:0000313" key="8">
    <source>
        <dbReference type="EMBL" id="EHO62456.1"/>
    </source>
</evidence>
<dbReference type="InterPro" id="IPR036390">
    <property type="entry name" value="WH_DNA-bd_sf"/>
</dbReference>
<dbReference type="Gene3D" id="3.30.450.40">
    <property type="match status" value="1"/>
</dbReference>
<dbReference type="Gene3D" id="1.10.10.10">
    <property type="entry name" value="Winged helix-like DNA-binding domain superfamily/Winged helix DNA-binding domain"/>
    <property type="match status" value="1"/>
</dbReference>
<gene>
    <name evidence="6" type="primary">hrcA</name>
    <name evidence="8" type="ORF">HMPREF9453_01581</name>
</gene>
<dbReference type="PANTHER" id="PTHR34824">
    <property type="entry name" value="HEAT-INDUCIBLE TRANSCRIPTION REPRESSOR HRCA"/>
    <property type="match status" value="1"/>
</dbReference>
<keyword evidence="1 6" id="KW-0678">Repressor</keyword>
<dbReference type="FunFam" id="1.10.10.10:FF:000049">
    <property type="entry name" value="Heat-inducible transcription repressor HrcA"/>
    <property type="match status" value="1"/>
</dbReference>
<dbReference type="STRING" id="742743.HMPREF9453_01581"/>
<evidence type="ECO:0000256" key="6">
    <source>
        <dbReference type="HAMAP-Rule" id="MF_00081"/>
    </source>
</evidence>
<dbReference type="InterPro" id="IPR029016">
    <property type="entry name" value="GAF-like_dom_sf"/>
</dbReference>
<name>H1D1U3_9FIRM</name>
<dbReference type="SUPFAM" id="SSF55781">
    <property type="entry name" value="GAF domain-like"/>
    <property type="match status" value="1"/>
</dbReference>
<dbReference type="EMBL" id="ADLT01000052">
    <property type="protein sequence ID" value="EHO62456.1"/>
    <property type="molecule type" value="Genomic_DNA"/>
</dbReference>
<dbReference type="PATRIC" id="fig|742743.3.peg.1612"/>
<dbReference type="PANTHER" id="PTHR34824:SF1">
    <property type="entry name" value="HEAT-INDUCIBLE TRANSCRIPTION REPRESSOR HRCA"/>
    <property type="match status" value="1"/>
</dbReference>
<evidence type="ECO:0000256" key="5">
    <source>
        <dbReference type="ARBA" id="ARBA00055319"/>
    </source>
</evidence>
<keyword evidence="4 6" id="KW-0804">Transcription</keyword>
<comment type="similarity">
    <text evidence="6">Belongs to the HrcA family.</text>
</comment>
<evidence type="ECO:0000256" key="4">
    <source>
        <dbReference type="ARBA" id="ARBA00023163"/>
    </source>
</evidence>
<keyword evidence="3 6" id="KW-0346">Stress response</keyword>
<dbReference type="InterPro" id="IPR036388">
    <property type="entry name" value="WH-like_DNA-bd_sf"/>
</dbReference>
<protein>
    <recommendedName>
        <fullName evidence="6">Heat-inducible transcription repressor HrcA</fullName>
    </recommendedName>
</protein>
<dbReference type="eggNOG" id="COG1420">
    <property type="taxonomic scope" value="Bacteria"/>
</dbReference>
<dbReference type="HAMAP" id="MF_00081">
    <property type="entry name" value="HrcA"/>
    <property type="match status" value="1"/>
</dbReference>
<dbReference type="GO" id="GO:0003677">
    <property type="term" value="F:DNA binding"/>
    <property type="evidence" value="ECO:0007669"/>
    <property type="project" value="InterPro"/>
</dbReference>
<evidence type="ECO:0000313" key="9">
    <source>
        <dbReference type="Proteomes" id="UP000003277"/>
    </source>
</evidence>
<dbReference type="HOGENOM" id="CLU_050019_1_0_9"/>
<accession>H1D1U3</accession>
<dbReference type="InterPro" id="IPR023120">
    <property type="entry name" value="WHTH_transcript_rep_HrcA_IDD"/>
</dbReference>